<feature type="compositionally biased region" description="Basic and acidic residues" evidence="1">
    <location>
        <begin position="147"/>
        <end position="157"/>
    </location>
</feature>
<feature type="region of interest" description="Disordered" evidence="1">
    <location>
        <begin position="1"/>
        <end position="31"/>
    </location>
</feature>
<keyword evidence="3" id="KW-1185">Reference proteome</keyword>
<protein>
    <submittedName>
        <fullName evidence="2">Uncharacterized protein</fullName>
    </submittedName>
</protein>
<dbReference type="Proteomes" id="UP000887229">
    <property type="component" value="Unassembled WGS sequence"/>
</dbReference>
<reference evidence="2" key="1">
    <citation type="journal article" date="2021" name="IMA Fungus">
        <title>Genomic characterization of three marine fungi, including Emericellopsis atlantica sp. nov. with signatures of a generalist lifestyle and marine biomass degradation.</title>
        <authorList>
            <person name="Hagestad O.C."/>
            <person name="Hou L."/>
            <person name="Andersen J.H."/>
            <person name="Hansen E.H."/>
            <person name="Altermark B."/>
            <person name="Li C."/>
            <person name="Kuhnert E."/>
            <person name="Cox R.J."/>
            <person name="Crous P.W."/>
            <person name="Spatafora J.W."/>
            <person name="Lail K."/>
            <person name="Amirebrahimi M."/>
            <person name="Lipzen A."/>
            <person name="Pangilinan J."/>
            <person name="Andreopoulos W."/>
            <person name="Hayes R.D."/>
            <person name="Ng V."/>
            <person name="Grigoriev I.V."/>
            <person name="Jackson S.A."/>
            <person name="Sutton T.D.S."/>
            <person name="Dobson A.D.W."/>
            <person name="Rama T."/>
        </authorList>
    </citation>
    <scope>NUCLEOTIDE SEQUENCE</scope>
    <source>
        <strain evidence="2">TS7</strain>
    </source>
</reference>
<proteinExistence type="predicted"/>
<evidence type="ECO:0000256" key="1">
    <source>
        <dbReference type="SAM" id="MobiDB-lite"/>
    </source>
</evidence>
<gene>
    <name evidence="2" type="ORF">F5Z01DRAFT_220457</name>
</gene>
<accession>A0A9P7ZJ14</accession>
<feature type="region of interest" description="Disordered" evidence="1">
    <location>
        <begin position="120"/>
        <end position="214"/>
    </location>
</feature>
<evidence type="ECO:0000313" key="2">
    <source>
        <dbReference type="EMBL" id="KAG9252621.1"/>
    </source>
</evidence>
<feature type="compositionally biased region" description="Acidic residues" evidence="1">
    <location>
        <begin position="190"/>
        <end position="200"/>
    </location>
</feature>
<dbReference type="AlphaFoldDB" id="A0A9P7ZJ14"/>
<sequence>MESLRGSHLGDPIVIDDEERSPDQLRTNPSINGVGPLPPFLVRRRDLNLHLERFVPLFRIPQWRDTGPDGSPAGLGVPTGTINLASRGPNYAAEHHERQCTKSASDLFSLRQSGHYSRNAHIPDQASTHGSNSNTGPGGFPNGVPAENDRHRGDIERHPHRVAPPMPQDMSKGPRISPDVPASATNDQVEKEEDNCEECADTSQLPPRAKGRESTLSIDTIDLGLFDEAQAAPTDRDSTKAPEPGQGEWVQKYEVDMDALKAHDKAIAMNPRNKCICSKCVPEGTCFRVILRHQRVCRPCLFACYGGDMSINTEKGLKQEQ</sequence>
<feature type="compositionally biased region" description="Polar residues" evidence="1">
    <location>
        <begin position="125"/>
        <end position="135"/>
    </location>
</feature>
<organism evidence="2 3">
    <name type="scientific">Emericellopsis atlantica</name>
    <dbReference type="NCBI Taxonomy" id="2614577"/>
    <lineage>
        <taxon>Eukaryota</taxon>
        <taxon>Fungi</taxon>
        <taxon>Dikarya</taxon>
        <taxon>Ascomycota</taxon>
        <taxon>Pezizomycotina</taxon>
        <taxon>Sordariomycetes</taxon>
        <taxon>Hypocreomycetidae</taxon>
        <taxon>Hypocreales</taxon>
        <taxon>Bionectriaceae</taxon>
        <taxon>Emericellopsis</taxon>
    </lineage>
</organism>
<evidence type="ECO:0000313" key="3">
    <source>
        <dbReference type="Proteomes" id="UP000887229"/>
    </source>
</evidence>
<dbReference type="GeneID" id="70289108"/>
<comment type="caution">
    <text evidence="2">The sequence shown here is derived from an EMBL/GenBank/DDBJ whole genome shotgun (WGS) entry which is preliminary data.</text>
</comment>
<dbReference type="RefSeq" id="XP_046116545.1">
    <property type="nucleotide sequence ID" value="XM_046258205.1"/>
</dbReference>
<name>A0A9P7ZJ14_9HYPO</name>
<dbReference type="EMBL" id="MU251261">
    <property type="protein sequence ID" value="KAG9252621.1"/>
    <property type="molecule type" value="Genomic_DNA"/>
</dbReference>